<proteinExistence type="inferred from homology"/>
<organism evidence="7 8">
    <name type="scientific">Actinoplanes awajinensis subsp. mycoplanecinus</name>
    <dbReference type="NCBI Taxonomy" id="135947"/>
    <lineage>
        <taxon>Bacteria</taxon>
        <taxon>Bacillati</taxon>
        <taxon>Actinomycetota</taxon>
        <taxon>Actinomycetes</taxon>
        <taxon>Micromonosporales</taxon>
        <taxon>Micromonosporaceae</taxon>
        <taxon>Actinoplanes</taxon>
    </lineage>
</organism>
<accession>A0A0X3V948</accession>
<dbReference type="GO" id="GO:0016020">
    <property type="term" value="C:membrane"/>
    <property type="evidence" value="ECO:0007669"/>
    <property type="project" value="InterPro"/>
</dbReference>
<gene>
    <name evidence="7" type="ORF">ADL15_05980</name>
</gene>
<evidence type="ECO:0000256" key="3">
    <source>
        <dbReference type="ARBA" id="ARBA00023054"/>
    </source>
</evidence>
<dbReference type="InterPro" id="IPR006143">
    <property type="entry name" value="RND_pump_MFP"/>
</dbReference>
<dbReference type="PANTHER" id="PTHR32347:SF14">
    <property type="entry name" value="EFFLUX SYSTEM COMPONENT YKNX-RELATED"/>
    <property type="match status" value="1"/>
</dbReference>
<dbReference type="GO" id="GO:0030313">
    <property type="term" value="C:cell envelope"/>
    <property type="evidence" value="ECO:0007669"/>
    <property type="project" value="UniProtKB-SubCell"/>
</dbReference>
<comment type="similarity">
    <text evidence="2">Belongs to the membrane fusion protein (MFP) (TC 8.A.1) family.</text>
</comment>
<dbReference type="NCBIfam" id="TIGR01730">
    <property type="entry name" value="RND_mfp"/>
    <property type="match status" value="1"/>
</dbReference>
<reference evidence="7 8" key="1">
    <citation type="submission" date="2015-10" db="EMBL/GenBank/DDBJ databases">
        <authorList>
            <person name="Gilbert D.G."/>
        </authorList>
    </citation>
    <scope>NUCLEOTIDE SEQUENCE [LARGE SCALE GENOMIC DNA]</scope>
    <source>
        <strain evidence="7 8">NRRL B-16712</strain>
    </source>
</reference>
<dbReference type="SUPFAM" id="SSF111369">
    <property type="entry name" value="HlyD-like secretion proteins"/>
    <property type="match status" value="2"/>
</dbReference>
<keyword evidence="4" id="KW-0472">Membrane</keyword>
<evidence type="ECO:0000256" key="1">
    <source>
        <dbReference type="ARBA" id="ARBA00004196"/>
    </source>
</evidence>
<dbReference type="PANTHER" id="PTHR32347">
    <property type="entry name" value="EFFLUX SYSTEM COMPONENT YKNX-RELATED"/>
    <property type="match status" value="1"/>
</dbReference>
<evidence type="ECO:0000256" key="4">
    <source>
        <dbReference type="SAM" id="Phobius"/>
    </source>
</evidence>
<dbReference type="Gene3D" id="6.20.50.140">
    <property type="match status" value="1"/>
</dbReference>
<dbReference type="Gene3D" id="2.40.50.100">
    <property type="match status" value="1"/>
</dbReference>
<dbReference type="EMBL" id="LLZH01000024">
    <property type="protein sequence ID" value="KUL40772.1"/>
    <property type="molecule type" value="Genomic_DNA"/>
</dbReference>
<keyword evidence="3" id="KW-0175">Coiled coil</keyword>
<dbReference type="InterPro" id="IPR058625">
    <property type="entry name" value="MdtA-like_BSH"/>
</dbReference>
<evidence type="ECO:0000259" key="5">
    <source>
        <dbReference type="Pfam" id="PF25917"/>
    </source>
</evidence>
<dbReference type="Pfam" id="PF25967">
    <property type="entry name" value="RND-MFP_C"/>
    <property type="match status" value="1"/>
</dbReference>
<dbReference type="OrthoDB" id="3286702at2"/>
<dbReference type="Proteomes" id="UP000053244">
    <property type="component" value="Unassembled WGS sequence"/>
</dbReference>
<dbReference type="GO" id="GO:0022857">
    <property type="term" value="F:transmembrane transporter activity"/>
    <property type="evidence" value="ECO:0007669"/>
    <property type="project" value="InterPro"/>
</dbReference>
<protein>
    <submittedName>
        <fullName evidence="7">Multidrug transporter</fullName>
    </submittedName>
</protein>
<feature type="domain" description="Multidrug resistance protein MdtA-like C-terminal permuted SH3" evidence="6">
    <location>
        <begin position="336"/>
        <end position="389"/>
    </location>
</feature>
<dbReference type="Gene3D" id="2.40.30.170">
    <property type="match status" value="1"/>
</dbReference>
<name>A0A0X3V948_9ACTN</name>
<evidence type="ECO:0000259" key="6">
    <source>
        <dbReference type="Pfam" id="PF25967"/>
    </source>
</evidence>
<dbReference type="InterPro" id="IPR058627">
    <property type="entry name" value="MdtA-like_C"/>
</dbReference>
<feature type="domain" description="Multidrug resistance protein MdtA-like barrel-sandwich hybrid" evidence="5">
    <location>
        <begin position="78"/>
        <end position="244"/>
    </location>
</feature>
<keyword evidence="8" id="KW-1185">Reference proteome</keyword>
<comment type="caution">
    <text evidence="7">The sequence shown here is derived from an EMBL/GenBank/DDBJ whole genome shotgun (WGS) entry which is preliminary data.</text>
</comment>
<dbReference type="Pfam" id="PF25917">
    <property type="entry name" value="BSH_RND"/>
    <property type="match status" value="1"/>
</dbReference>
<evidence type="ECO:0000256" key="2">
    <source>
        <dbReference type="ARBA" id="ARBA00009477"/>
    </source>
</evidence>
<sequence>MSKVSGRNRSKRRIRLIGAGIVVVGVATGVVLAVVRNREGADTAAEVVAVAVDKGAVTLDVATTGTVEPATTRELSFAVAGTVEAVKVRAGTKVKAGQLLATVDDTDAAGDVDDAQSTLTDAQDRLADAKDSAASVTASATVCAATTGGTGGNGHLAAVGTAAVSAGEASAAVGAAATSCTTRGYPDTGNDAILNAQQSVNRAAQAVDKAEDALDGTVIKAPIAGTVVAVTGSVGDQVSSGKTFVTLADTYAMQVQADFPEADAGSLKVGQTGTVTLADHDDALTGTVVQVDPVGTSDGTLVRYGVVLSFSSPPSDLLVGQTAQVQVRVGEATGVLRVPSTAVHDISGGNGTVLVRNGSQSAQRTVAVGLRGDQYTAVTDGLAVGEQVVRSW</sequence>
<evidence type="ECO:0000313" key="7">
    <source>
        <dbReference type="EMBL" id="KUL40772.1"/>
    </source>
</evidence>
<feature type="transmembrane region" description="Helical" evidence="4">
    <location>
        <begin position="16"/>
        <end position="35"/>
    </location>
</feature>
<keyword evidence="4" id="KW-0812">Transmembrane</keyword>
<dbReference type="AlphaFoldDB" id="A0A0X3V948"/>
<evidence type="ECO:0000313" key="8">
    <source>
        <dbReference type="Proteomes" id="UP000053244"/>
    </source>
</evidence>
<dbReference type="InterPro" id="IPR050465">
    <property type="entry name" value="UPF0194_transport"/>
</dbReference>
<comment type="subcellular location">
    <subcellularLocation>
        <location evidence="1">Cell envelope</location>
    </subcellularLocation>
</comment>
<keyword evidence="4" id="KW-1133">Transmembrane helix</keyword>